<evidence type="ECO:0000256" key="2">
    <source>
        <dbReference type="SAM" id="Phobius"/>
    </source>
</evidence>
<protein>
    <submittedName>
        <fullName evidence="4">Serine hydrolase</fullName>
    </submittedName>
</protein>
<keyword evidence="2" id="KW-1133">Transmembrane helix</keyword>
<feature type="compositionally biased region" description="Acidic residues" evidence="1">
    <location>
        <begin position="108"/>
        <end position="151"/>
    </location>
</feature>
<accession>A0ABS0LKL1</accession>
<evidence type="ECO:0000313" key="5">
    <source>
        <dbReference type="Proteomes" id="UP000823401"/>
    </source>
</evidence>
<proteinExistence type="predicted"/>
<dbReference type="InterPro" id="IPR045155">
    <property type="entry name" value="Beta-lactam_cat"/>
</dbReference>
<name>A0ABS0LKL1_9LACT</name>
<dbReference type="Gene3D" id="3.40.710.10">
    <property type="entry name" value="DD-peptidase/beta-lactamase superfamily"/>
    <property type="match status" value="1"/>
</dbReference>
<feature type="domain" description="Beta-lactamase class A catalytic" evidence="3">
    <location>
        <begin position="289"/>
        <end position="497"/>
    </location>
</feature>
<feature type="region of interest" description="Disordered" evidence="1">
    <location>
        <begin position="536"/>
        <end position="585"/>
    </location>
</feature>
<dbReference type="GO" id="GO:0016787">
    <property type="term" value="F:hydrolase activity"/>
    <property type="evidence" value="ECO:0007669"/>
    <property type="project" value="UniProtKB-KW"/>
</dbReference>
<reference evidence="4 5" key="1">
    <citation type="submission" date="2020-07" db="EMBL/GenBank/DDBJ databases">
        <title>Facklamia lactis sp. nov., isolated from raw milk.</title>
        <authorList>
            <person name="Doll E.V."/>
            <person name="Huptas C."/>
            <person name="Staib L."/>
            <person name="Wenning M."/>
            <person name="Scherer S."/>
        </authorList>
    </citation>
    <scope>NUCLEOTIDE SEQUENCE [LARGE SCALE GENOMIC DNA]</scope>
    <source>
        <strain evidence="4 5">DSM 104272</strain>
    </source>
</reference>
<keyword evidence="5" id="KW-1185">Reference proteome</keyword>
<dbReference type="SUPFAM" id="SSF56601">
    <property type="entry name" value="beta-lactamase/transpeptidase-like"/>
    <property type="match status" value="1"/>
</dbReference>
<feature type="compositionally biased region" description="Low complexity" evidence="1">
    <location>
        <begin position="98"/>
        <end position="107"/>
    </location>
</feature>
<organism evidence="4 5">
    <name type="scientific">Ruoffia tabacinasalis</name>
    <dbReference type="NCBI Taxonomy" id="87458"/>
    <lineage>
        <taxon>Bacteria</taxon>
        <taxon>Bacillati</taxon>
        <taxon>Bacillota</taxon>
        <taxon>Bacilli</taxon>
        <taxon>Lactobacillales</taxon>
        <taxon>Aerococcaceae</taxon>
        <taxon>Ruoffia</taxon>
    </lineage>
</organism>
<dbReference type="Pfam" id="PF13354">
    <property type="entry name" value="Beta-lactamase2"/>
    <property type="match status" value="1"/>
</dbReference>
<keyword evidence="2" id="KW-0472">Membrane</keyword>
<comment type="caution">
    <text evidence="4">The sequence shown here is derived from an EMBL/GenBank/DDBJ whole genome shotgun (WGS) entry which is preliminary data.</text>
</comment>
<keyword evidence="2" id="KW-0812">Transmembrane</keyword>
<keyword evidence="4" id="KW-0378">Hydrolase</keyword>
<evidence type="ECO:0000256" key="1">
    <source>
        <dbReference type="SAM" id="MobiDB-lite"/>
    </source>
</evidence>
<feature type="transmembrane region" description="Helical" evidence="2">
    <location>
        <begin position="55"/>
        <end position="75"/>
    </location>
</feature>
<dbReference type="RefSeq" id="WP_197104184.1">
    <property type="nucleotide sequence ID" value="NZ_JACCEL010000008.1"/>
</dbReference>
<dbReference type="InterPro" id="IPR012338">
    <property type="entry name" value="Beta-lactam/transpept-like"/>
</dbReference>
<evidence type="ECO:0000259" key="3">
    <source>
        <dbReference type="Pfam" id="PF13354"/>
    </source>
</evidence>
<sequence length="628" mass="68732">MQCPNCGRNVRSKNQCAYCGHVFNKQEVAELKEESRNEDVVQETPRRSSGGFSRVLWGIIKLVLAVAIVFLAFLYGPRIINQVVDYFQTSDTEVVQNTPEEPVTEAPVTEESEGEEPSEDTQDSESETEDSAATSETEESTESSESEEESNADGQLSIVNQEVNLDEYPLTNVALEFNESLDNVDSTTFNFTIDANGETVELEDDYSLVKDGQTLTISFNDPSVAVLSTDAQEQVLNVESESLGVSESISYEVPTSSLDTEQAEFFNSTITDNLASIGDVSAVVYPQDAEVPYVYDDQSVEADALISWFVLGFTFNAIEDGELTLEDPVVVSSDLVAENDEGIVATAEEGTEFTIQELLSAVVEANDVSAMNHLIQETGGPNAFNLWLNESNYFSTRVTQMLTMQESGQVTGAVTSAQDIAQLLNKLAHNELVSEEADATIKELLLNTPVTAKYPEGQIAGYQTRYEIASADTNTAQQNYAGIVELEDTYYITVILTSNFTSAEEVVPAISTSISDIVTYFETGQTPEEVAEEEAAAQAEEEAEAQAQAEAESLAAEEAAQSQVNVVDESTPETGTVGEDGRTYSNQYVDNIGSYVNLPEETVYDETTGETRPAEWFFDESDGRYYYR</sequence>
<dbReference type="EMBL" id="JACCEL010000008">
    <property type="protein sequence ID" value="MBG9977996.1"/>
    <property type="molecule type" value="Genomic_DNA"/>
</dbReference>
<gene>
    <name evidence="4" type="ORF">HYQ42_04270</name>
</gene>
<evidence type="ECO:0000313" key="4">
    <source>
        <dbReference type="EMBL" id="MBG9977996.1"/>
    </source>
</evidence>
<dbReference type="Proteomes" id="UP000823401">
    <property type="component" value="Unassembled WGS sequence"/>
</dbReference>
<feature type="compositionally biased region" description="Low complexity" evidence="1">
    <location>
        <begin position="545"/>
        <end position="564"/>
    </location>
</feature>
<feature type="region of interest" description="Disordered" evidence="1">
    <location>
        <begin position="93"/>
        <end position="154"/>
    </location>
</feature>